<dbReference type="Proteomes" id="UP000202440">
    <property type="component" value="Chromosome"/>
</dbReference>
<dbReference type="SMART" id="SM00257">
    <property type="entry name" value="LysM"/>
    <property type="match status" value="1"/>
</dbReference>
<feature type="region of interest" description="Disordered" evidence="2">
    <location>
        <begin position="88"/>
        <end position="124"/>
    </location>
</feature>
<dbReference type="PANTHER" id="PTHR21666:SF263">
    <property type="entry name" value="MUREIN HYDROLASE ACTIVATOR NLPD"/>
    <property type="match status" value="1"/>
</dbReference>
<name>A0A222FJ48_9GAMM</name>
<reference evidence="4 5" key="1">
    <citation type="submission" date="2017-07" db="EMBL/GenBank/DDBJ databases">
        <title>Annotated genome sequence of Bacterioplanes sanyensis isolated from Red Sea.</title>
        <authorList>
            <person name="Rehman Z.U."/>
        </authorList>
    </citation>
    <scope>NUCLEOTIDE SEQUENCE [LARGE SCALE GENOMIC DNA]</scope>
    <source>
        <strain evidence="4 5">NV9</strain>
    </source>
</reference>
<dbReference type="GO" id="GO:0009279">
    <property type="term" value="C:cell outer membrane"/>
    <property type="evidence" value="ECO:0007669"/>
    <property type="project" value="TreeGrafter"/>
</dbReference>
<evidence type="ECO:0000256" key="2">
    <source>
        <dbReference type="SAM" id="MobiDB-lite"/>
    </source>
</evidence>
<dbReference type="PANTHER" id="PTHR21666">
    <property type="entry name" value="PEPTIDASE-RELATED"/>
    <property type="match status" value="1"/>
</dbReference>
<dbReference type="RefSeq" id="WP_094059955.1">
    <property type="nucleotide sequence ID" value="NZ_CP022530.1"/>
</dbReference>
<sequence>MNKSVTVILVTIITLATGCTANREFVSVEEKFGGRQKASGFHIVEAGDTLYSIAWRHGIDFRELASANSISSPYTIHPGQKIDLKAKPVVSSPRPTADVGKPSTRPVTIPVRKPSPAEIGQNPPKIVVKSGQPEWQWPLNGRLIRQFSMKKPINKGIDITAPLGDSVLAAAAGTVVYAGRGLRGYGNLVIVKHDDTYLSAYAHASRILVSEQEMVKAGQKIAEIGSTGTDSVRLHFEIRKNGKPVDPLKYLPPR</sequence>
<keyword evidence="5" id="KW-1185">Reference proteome</keyword>
<evidence type="ECO:0000256" key="1">
    <source>
        <dbReference type="ARBA" id="ARBA00038420"/>
    </source>
</evidence>
<dbReference type="Gene3D" id="3.10.350.10">
    <property type="entry name" value="LysM domain"/>
    <property type="match status" value="1"/>
</dbReference>
<proteinExistence type="inferred from homology"/>
<accession>A0A222FJ48</accession>
<evidence type="ECO:0000259" key="3">
    <source>
        <dbReference type="PROSITE" id="PS51782"/>
    </source>
</evidence>
<dbReference type="Pfam" id="PF01551">
    <property type="entry name" value="Peptidase_M23"/>
    <property type="match status" value="1"/>
</dbReference>
<evidence type="ECO:0000313" key="4">
    <source>
        <dbReference type="EMBL" id="ASP38769.1"/>
    </source>
</evidence>
<feature type="domain" description="LysM" evidence="3">
    <location>
        <begin position="40"/>
        <end position="84"/>
    </location>
</feature>
<dbReference type="InterPro" id="IPR011055">
    <property type="entry name" value="Dup_hybrid_motif"/>
</dbReference>
<dbReference type="CDD" id="cd12797">
    <property type="entry name" value="M23_peptidase"/>
    <property type="match status" value="1"/>
</dbReference>
<dbReference type="InterPro" id="IPR018392">
    <property type="entry name" value="LysM"/>
</dbReference>
<protein>
    <submittedName>
        <fullName evidence="4">Peptidase M23</fullName>
    </submittedName>
</protein>
<dbReference type="EMBL" id="CP022530">
    <property type="protein sequence ID" value="ASP38769.1"/>
    <property type="molecule type" value="Genomic_DNA"/>
</dbReference>
<dbReference type="PROSITE" id="PS51782">
    <property type="entry name" value="LYSM"/>
    <property type="match status" value="1"/>
</dbReference>
<dbReference type="KEGG" id="bsan:CHH28_08775"/>
<dbReference type="AlphaFoldDB" id="A0A222FJ48"/>
<dbReference type="PROSITE" id="PS51257">
    <property type="entry name" value="PROKAR_LIPOPROTEIN"/>
    <property type="match status" value="1"/>
</dbReference>
<dbReference type="GO" id="GO:0032153">
    <property type="term" value="C:cell division site"/>
    <property type="evidence" value="ECO:0007669"/>
    <property type="project" value="TreeGrafter"/>
</dbReference>
<dbReference type="OrthoDB" id="9795421at2"/>
<dbReference type="SUPFAM" id="SSF51261">
    <property type="entry name" value="Duplicated hybrid motif"/>
    <property type="match status" value="1"/>
</dbReference>
<dbReference type="GO" id="GO:0004222">
    <property type="term" value="F:metalloendopeptidase activity"/>
    <property type="evidence" value="ECO:0007669"/>
    <property type="project" value="TreeGrafter"/>
</dbReference>
<evidence type="ECO:0000313" key="5">
    <source>
        <dbReference type="Proteomes" id="UP000202440"/>
    </source>
</evidence>
<organism evidence="4 5">
    <name type="scientific">Bacterioplanes sanyensis</name>
    <dbReference type="NCBI Taxonomy" id="1249553"/>
    <lineage>
        <taxon>Bacteria</taxon>
        <taxon>Pseudomonadati</taxon>
        <taxon>Pseudomonadota</taxon>
        <taxon>Gammaproteobacteria</taxon>
        <taxon>Oceanospirillales</taxon>
        <taxon>Oceanospirillaceae</taxon>
        <taxon>Bacterioplanes</taxon>
    </lineage>
</organism>
<gene>
    <name evidence="4" type="ORF">CHH28_08775</name>
</gene>
<dbReference type="InterPro" id="IPR016047">
    <property type="entry name" value="M23ase_b-sheet_dom"/>
</dbReference>
<dbReference type="InterPro" id="IPR050570">
    <property type="entry name" value="Cell_wall_metabolism_enzyme"/>
</dbReference>
<dbReference type="Pfam" id="PF01476">
    <property type="entry name" value="LysM"/>
    <property type="match status" value="1"/>
</dbReference>
<comment type="similarity">
    <text evidence="1">Belongs to the E.coli NlpD/Haemophilus LppB family.</text>
</comment>
<dbReference type="Gene3D" id="2.70.70.10">
    <property type="entry name" value="Glucose Permease (Domain IIA)"/>
    <property type="match status" value="1"/>
</dbReference>
<dbReference type="InterPro" id="IPR036779">
    <property type="entry name" value="LysM_dom_sf"/>
</dbReference>
<dbReference type="CDD" id="cd00118">
    <property type="entry name" value="LysM"/>
    <property type="match status" value="1"/>
</dbReference>